<dbReference type="InterPro" id="IPR013324">
    <property type="entry name" value="RNA_pol_sigma_r3/r4-like"/>
</dbReference>
<evidence type="ECO:0000256" key="1">
    <source>
        <dbReference type="ARBA" id="ARBA00010641"/>
    </source>
</evidence>
<dbReference type="InterPro" id="IPR039425">
    <property type="entry name" value="RNA_pol_sigma-70-like"/>
</dbReference>
<dbReference type="AlphaFoldDB" id="A0A1F2WLB2"/>
<dbReference type="CDD" id="cd06171">
    <property type="entry name" value="Sigma70_r4"/>
    <property type="match status" value="1"/>
</dbReference>
<dbReference type="EMBL" id="MELK01000031">
    <property type="protein sequence ID" value="OFW57611.1"/>
    <property type="molecule type" value="Genomic_DNA"/>
</dbReference>
<proteinExistence type="inferred from homology"/>
<dbReference type="GO" id="GO:0016987">
    <property type="term" value="F:sigma factor activity"/>
    <property type="evidence" value="ECO:0007669"/>
    <property type="project" value="UniProtKB-KW"/>
</dbReference>
<dbReference type="InterPro" id="IPR013325">
    <property type="entry name" value="RNA_pol_sigma_r2"/>
</dbReference>
<evidence type="ECO:0000313" key="8">
    <source>
        <dbReference type="EMBL" id="OFW57611.1"/>
    </source>
</evidence>
<dbReference type="PANTHER" id="PTHR43133:SF8">
    <property type="entry name" value="RNA POLYMERASE SIGMA FACTOR HI_1459-RELATED"/>
    <property type="match status" value="1"/>
</dbReference>
<evidence type="ECO:0000259" key="6">
    <source>
        <dbReference type="Pfam" id="PF04542"/>
    </source>
</evidence>
<comment type="similarity">
    <text evidence="1">Belongs to the sigma-70 factor family. ECF subfamily.</text>
</comment>
<dbReference type="STRING" id="1797197.A2Y75_08180"/>
<evidence type="ECO:0000313" key="9">
    <source>
        <dbReference type="Proteomes" id="UP000177876"/>
    </source>
</evidence>
<comment type="caution">
    <text evidence="8">The sequence shown here is derived from an EMBL/GenBank/DDBJ whole genome shotgun (WGS) entry which is preliminary data.</text>
</comment>
<dbReference type="Proteomes" id="UP000177876">
    <property type="component" value="Unassembled WGS sequence"/>
</dbReference>
<keyword evidence="3" id="KW-0731">Sigma factor</keyword>
<gene>
    <name evidence="8" type="ORF">A2Y75_08180</name>
</gene>
<evidence type="ECO:0008006" key="10">
    <source>
        <dbReference type="Google" id="ProtNLM"/>
    </source>
</evidence>
<dbReference type="NCBIfam" id="TIGR02937">
    <property type="entry name" value="sigma70-ECF"/>
    <property type="match status" value="1"/>
</dbReference>
<dbReference type="SUPFAM" id="SSF88659">
    <property type="entry name" value="Sigma3 and sigma4 domains of RNA polymerase sigma factors"/>
    <property type="match status" value="1"/>
</dbReference>
<sequence>MARAAADRASIFQGILENKKTVFWICLGYARDFIEAEELAQEVFFKAWAKIDSLRDPERHREWLFRMARNVCLDHLKKQRLRKLIQGSSLEYDRDERTPETRAIYRDELRLLKEAVRSLPKKLKETFILRGYGELSYREIAAILEIKEGTVMSRLNEAREKIKSRMRGQIHERKH</sequence>
<dbReference type="Pfam" id="PF08281">
    <property type="entry name" value="Sigma70_r4_2"/>
    <property type="match status" value="1"/>
</dbReference>
<dbReference type="Pfam" id="PF04542">
    <property type="entry name" value="Sigma70_r2"/>
    <property type="match status" value="1"/>
</dbReference>
<dbReference type="GO" id="GO:0003677">
    <property type="term" value="F:DNA binding"/>
    <property type="evidence" value="ECO:0007669"/>
    <property type="project" value="UniProtKB-KW"/>
</dbReference>
<keyword evidence="4" id="KW-0238">DNA-binding</keyword>
<evidence type="ECO:0000259" key="7">
    <source>
        <dbReference type="Pfam" id="PF08281"/>
    </source>
</evidence>
<feature type="domain" description="RNA polymerase sigma-70 region 2" evidence="6">
    <location>
        <begin position="17"/>
        <end position="80"/>
    </location>
</feature>
<feature type="domain" description="RNA polymerase sigma factor 70 region 4 type 2" evidence="7">
    <location>
        <begin position="110"/>
        <end position="162"/>
    </location>
</feature>
<protein>
    <recommendedName>
        <fullName evidence="10">RNA polymerase subunit sigma-24</fullName>
    </recommendedName>
</protein>
<dbReference type="InterPro" id="IPR007627">
    <property type="entry name" value="RNA_pol_sigma70_r2"/>
</dbReference>
<keyword evidence="2" id="KW-0805">Transcription regulation</keyword>
<accession>A0A1F2WLB2</accession>
<dbReference type="PANTHER" id="PTHR43133">
    <property type="entry name" value="RNA POLYMERASE ECF-TYPE SIGMA FACTO"/>
    <property type="match status" value="1"/>
</dbReference>
<evidence type="ECO:0000256" key="3">
    <source>
        <dbReference type="ARBA" id="ARBA00023082"/>
    </source>
</evidence>
<dbReference type="Gene3D" id="1.10.1740.10">
    <property type="match status" value="1"/>
</dbReference>
<dbReference type="InterPro" id="IPR036388">
    <property type="entry name" value="WH-like_DNA-bd_sf"/>
</dbReference>
<dbReference type="SUPFAM" id="SSF88946">
    <property type="entry name" value="Sigma2 domain of RNA polymerase sigma factors"/>
    <property type="match status" value="1"/>
</dbReference>
<dbReference type="InterPro" id="IPR014284">
    <property type="entry name" value="RNA_pol_sigma-70_dom"/>
</dbReference>
<evidence type="ECO:0000256" key="2">
    <source>
        <dbReference type="ARBA" id="ARBA00023015"/>
    </source>
</evidence>
<organism evidence="8 9">
    <name type="scientific">Candidatus Solincola sediminis</name>
    <dbReference type="NCBI Taxonomy" id="1797199"/>
    <lineage>
        <taxon>Bacteria</taxon>
        <taxon>Bacillati</taxon>
        <taxon>Actinomycetota</taxon>
        <taxon>Candidatus Geothermincolia</taxon>
        <taxon>Candidatus Geothermincolales</taxon>
        <taxon>Candidatus Geothermincolaceae</taxon>
        <taxon>Candidatus Solincola</taxon>
    </lineage>
</organism>
<dbReference type="Gene3D" id="1.10.10.10">
    <property type="entry name" value="Winged helix-like DNA-binding domain superfamily/Winged helix DNA-binding domain"/>
    <property type="match status" value="1"/>
</dbReference>
<keyword evidence="5" id="KW-0804">Transcription</keyword>
<name>A0A1F2WLB2_9ACTN</name>
<evidence type="ECO:0000256" key="5">
    <source>
        <dbReference type="ARBA" id="ARBA00023163"/>
    </source>
</evidence>
<evidence type="ECO:0000256" key="4">
    <source>
        <dbReference type="ARBA" id="ARBA00023125"/>
    </source>
</evidence>
<dbReference type="InterPro" id="IPR013249">
    <property type="entry name" value="RNA_pol_sigma70_r4_t2"/>
</dbReference>
<dbReference type="GO" id="GO:0006352">
    <property type="term" value="P:DNA-templated transcription initiation"/>
    <property type="evidence" value="ECO:0007669"/>
    <property type="project" value="InterPro"/>
</dbReference>
<reference evidence="8 9" key="1">
    <citation type="journal article" date="2016" name="Nat. Commun.">
        <title>Thousands of microbial genomes shed light on interconnected biogeochemical processes in an aquifer system.</title>
        <authorList>
            <person name="Anantharaman K."/>
            <person name="Brown C.T."/>
            <person name="Hug L.A."/>
            <person name="Sharon I."/>
            <person name="Castelle C.J."/>
            <person name="Probst A.J."/>
            <person name="Thomas B.C."/>
            <person name="Singh A."/>
            <person name="Wilkins M.J."/>
            <person name="Karaoz U."/>
            <person name="Brodie E.L."/>
            <person name="Williams K.H."/>
            <person name="Hubbard S.S."/>
            <person name="Banfield J.F."/>
        </authorList>
    </citation>
    <scope>NUCLEOTIDE SEQUENCE [LARGE SCALE GENOMIC DNA]</scope>
</reference>